<dbReference type="Proteomes" id="UP000789920">
    <property type="component" value="Unassembled WGS sequence"/>
</dbReference>
<sequence length="93" mass="10628">MNNNNQIVNNIPNTTDEPVITNSEAPNRKFFIQTLETHLAPDEVKKILADLDKNKDTFNHQTSGEVNQKLVELENKNQLTEQEIKEIGAKLQE</sequence>
<gene>
    <name evidence="1" type="ORF">RPERSI_LOCUS332</name>
</gene>
<proteinExistence type="predicted"/>
<keyword evidence="2" id="KW-1185">Reference proteome</keyword>
<evidence type="ECO:0000313" key="2">
    <source>
        <dbReference type="Proteomes" id="UP000789920"/>
    </source>
</evidence>
<comment type="caution">
    <text evidence="1">The sequence shown here is derived from an EMBL/GenBank/DDBJ whole genome shotgun (WGS) entry which is preliminary data.</text>
</comment>
<dbReference type="EMBL" id="CAJVQC010000250">
    <property type="protein sequence ID" value="CAG8465269.1"/>
    <property type="molecule type" value="Genomic_DNA"/>
</dbReference>
<evidence type="ECO:0000313" key="1">
    <source>
        <dbReference type="EMBL" id="CAG8465269.1"/>
    </source>
</evidence>
<accession>A0ACA9KCF8</accession>
<reference evidence="1" key="1">
    <citation type="submission" date="2021-06" db="EMBL/GenBank/DDBJ databases">
        <authorList>
            <person name="Kallberg Y."/>
            <person name="Tangrot J."/>
            <person name="Rosling A."/>
        </authorList>
    </citation>
    <scope>NUCLEOTIDE SEQUENCE</scope>
    <source>
        <strain evidence="1">MA461A</strain>
    </source>
</reference>
<name>A0ACA9KCF8_9GLOM</name>
<organism evidence="1 2">
    <name type="scientific">Racocetra persica</name>
    <dbReference type="NCBI Taxonomy" id="160502"/>
    <lineage>
        <taxon>Eukaryota</taxon>
        <taxon>Fungi</taxon>
        <taxon>Fungi incertae sedis</taxon>
        <taxon>Mucoromycota</taxon>
        <taxon>Glomeromycotina</taxon>
        <taxon>Glomeromycetes</taxon>
        <taxon>Diversisporales</taxon>
        <taxon>Gigasporaceae</taxon>
        <taxon>Racocetra</taxon>
    </lineage>
</organism>
<protein>
    <submittedName>
        <fullName evidence="1">17835_t:CDS:1</fullName>
    </submittedName>
</protein>